<dbReference type="InterPro" id="IPR051923">
    <property type="entry name" value="Glycosyl_Hydrolase_39"/>
</dbReference>
<gene>
    <name evidence="5" type="ORF">EJQ19_05200</name>
</gene>
<dbReference type="Gene3D" id="3.20.20.80">
    <property type="entry name" value="Glycosidases"/>
    <property type="match status" value="1"/>
</dbReference>
<keyword evidence="1" id="KW-0378">Hydrolase</keyword>
<dbReference type="Pfam" id="PF00331">
    <property type="entry name" value="Glyco_hydro_10"/>
    <property type="match status" value="1"/>
</dbReference>
<dbReference type="Proteomes" id="UP000276128">
    <property type="component" value="Unassembled WGS sequence"/>
</dbReference>
<dbReference type="SUPFAM" id="SSF51445">
    <property type="entry name" value="(Trans)glycosidases"/>
    <property type="match status" value="1"/>
</dbReference>
<sequence>MRSKSRNRIPSRAILIWLMISVLALTALPLAPSIGNAATANAQNTYYYQNDTLFKHYTRGILRPDQGTIEMTMHPTKPAEESGNDYEFAFAVTPSKDLGSGSNTLLGIYIPPAEENAQLKFVYRKNGSESFSGALTSFAYTPGERINVALSWNYTPSNNISRIRLYLNGIQQQLASLNNIVSEVAITGPLTEDMYSHVFQVEKSEPFNVEQLKISTRELAASELLSVPDSKFQADGDTSLLVKNDMKTVERYRTNWHRATNYHTLAPAWRAETQQYVAGENVIFPMLSLNYSGQNQNYTVEIAAKDPYDQDVMSKSFTVQSANDGKYAIHELALPELNGQGYYKLKTKVFSGSSLLSSYDSAIAVLPANNASVTDGVYADFYGFHSRYDWDPKIWTDVNARISRTWADAKVFLWNVVEPVKGAFNWEKTDQYVAKSRAAGLDVLGVLGYPSRWATIPSTEAIMNTSNLAKRPERWVPRDFEGEWANYIYQTVSRYKGEVKYWEIYNEVNFNGEPGSGNAATFAGTNAQYLELLAIAYREVKRADPNAQVLTSGFSDEANNVSLPTAFFDQANLYHNGTDYFDIYNVHGYSEIIDGASKSTPWVNKLKAARPGTSYWMTEHMLFQTPDTDTRLYKTVEWFVHYLKWGYSKFINMGTFDVFFNRNTLSPSPDYYVLGVFNNKIRKASTVKELLTWPGVSAQVFKVRHSFGLTNGNTLSIIGTDYAVDGPYEMKFSGNIVSAVDLYDKPLPVTTDANGYKVIRVPNTAYIESSGPIEVKSAVALESRSLLKNADFVNLTGDPGMNLCTATPQNWDYLSGKGGSICTVQGQQAGNYAVQVKTTSGEERVTIKQSGVSIKEAGTYRLSAVIKKVEGNPNVYLWYQGANYVSEPKTNLGTDYVTISKNITVTGPVSATVGIGIPAGSGSGSFVIESMDFVKVETP</sequence>
<keyword evidence="2" id="KW-0119">Carbohydrate metabolism</keyword>
<evidence type="ECO:0000313" key="6">
    <source>
        <dbReference type="Proteomes" id="UP000276128"/>
    </source>
</evidence>
<evidence type="ECO:0000256" key="2">
    <source>
        <dbReference type="ARBA" id="ARBA00023277"/>
    </source>
</evidence>
<dbReference type="InterPro" id="IPR001000">
    <property type="entry name" value="GH10_dom"/>
</dbReference>
<evidence type="ECO:0000313" key="5">
    <source>
        <dbReference type="EMBL" id="RTE10671.1"/>
    </source>
</evidence>
<dbReference type="PANTHER" id="PTHR12631">
    <property type="entry name" value="ALPHA-L-IDURONIDASE"/>
    <property type="match status" value="1"/>
</dbReference>
<name>A0A430JI05_9BACL</name>
<dbReference type="RefSeq" id="WP_126140134.1">
    <property type="nucleotide sequence ID" value="NZ_RXHU01000015.1"/>
</dbReference>
<evidence type="ECO:0000256" key="1">
    <source>
        <dbReference type="ARBA" id="ARBA00022801"/>
    </source>
</evidence>
<feature type="domain" description="GH10" evidence="4">
    <location>
        <begin position="414"/>
        <end position="557"/>
    </location>
</feature>
<comment type="caution">
    <text evidence="5">The sequence shown here is derived from an EMBL/GenBank/DDBJ whole genome shotgun (WGS) entry which is preliminary data.</text>
</comment>
<dbReference type="OrthoDB" id="108629at2"/>
<protein>
    <recommendedName>
        <fullName evidence="4">GH10 domain-containing protein</fullName>
    </recommendedName>
</protein>
<dbReference type="EMBL" id="RXHU01000015">
    <property type="protein sequence ID" value="RTE10671.1"/>
    <property type="molecule type" value="Genomic_DNA"/>
</dbReference>
<accession>A0A430JI05</accession>
<dbReference type="GO" id="GO:0004553">
    <property type="term" value="F:hydrolase activity, hydrolyzing O-glycosyl compounds"/>
    <property type="evidence" value="ECO:0007669"/>
    <property type="project" value="InterPro"/>
</dbReference>
<dbReference type="InterPro" id="IPR017853">
    <property type="entry name" value="GH"/>
</dbReference>
<proteinExistence type="predicted"/>
<organism evidence="5 6">
    <name type="scientific">Paenibacillus whitsoniae</name>
    <dbReference type="NCBI Taxonomy" id="2496558"/>
    <lineage>
        <taxon>Bacteria</taxon>
        <taxon>Bacillati</taxon>
        <taxon>Bacillota</taxon>
        <taxon>Bacilli</taxon>
        <taxon>Bacillales</taxon>
        <taxon>Paenibacillaceae</taxon>
        <taxon>Paenibacillus</taxon>
    </lineage>
</organism>
<dbReference type="PANTHER" id="PTHR12631:SF10">
    <property type="entry name" value="BETA-XYLOSIDASE-LIKE PROTEIN-RELATED"/>
    <property type="match status" value="1"/>
</dbReference>
<evidence type="ECO:0000259" key="4">
    <source>
        <dbReference type="Pfam" id="PF00331"/>
    </source>
</evidence>
<keyword evidence="3" id="KW-0624">Polysaccharide degradation</keyword>
<dbReference type="Gene3D" id="2.60.120.260">
    <property type="entry name" value="Galactose-binding domain-like"/>
    <property type="match status" value="1"/>
</dbReference>
<dbReference type="AlphaFoldDB" id="A0A430JI05"/>
<reference evidence="5 6" key="1">
    <citation type="submission" date="2018-12" db="EMBL/GenBank/DDBJ databases">
        <title>Bacillus ochoae sp. nov., Paenibacillus whitsoniae sp. nov., Paenibacillus spiritus sp. nov. Isolated from the Mars Exploration Rover during spacecraft assembly.</title>
        <authorList>
            <person name="Seuylemezian A."/>
            <person name="Vaishampayan P."/>
        </authorList>
    </citation>
    <scope>NUCLEOTIDE SEQUENCE [LARGE SCALE GENOMIC DNA]</scope>
    <source>
        <strain evidence="5 6">MER 54</strain>
    </source>
</reference>
<evidence type="ECO:0000256" key="3">
    <source>
        <dbReference type="ARBA" id="ARBA00023326"/>
    </source>
</evidence>
<dbReference type="GO" id="GO:0000272">
    <property type="term" value="P:polysaccharide catabolic process"/>
    <property type="evidence" value="ECO:0007669"/>
    <property type="project" value="UniProtKB-KW"/>
</dbReference>
<keyword evidence="6" id="KW-1185">Reference proteome</keyword>